<proteinExistence type="predicted"/>
<evidence type="ECO:0000256" key="1">
    <source>
        <dbReference type="ARBA" id="ARBA00022614"/>
    </source>
</evidence>
<dbReference type="PROSITE" id="PS51450">
    <property type="entry name" value="LRR"/>
    <property type="match status" value="1"/>
</dbReference>
<dbReference type="SUPFAM" id="SSF52058">
    <property type="entry name" value="L domain-like"/>
    <property type="match status" value="1"/>
</dbReference>
<keyword evidence="4" id="KW-1185">Reference proteome</keyword>
<dbReference type="InterPro" id="IPR050216">
    <property type="entry name" value="LRR_domain-containing"/>
</dbReference>
<dbReference type="PANTHER" id="PTHR48051">
    <property type="match status" value="1"/>
</dbReference>
<gene>
    <name evidence="3" type="ORF">NESM_000567300</name>
</gene>
<protein>
    <submittedName>
        <fullName evidence="3">Leucine-rich repeat protein</fullName>
    </submittedName>
</protein>
<evidence type="ECO:0000313" key="3">
    <source>
        <dbReference type="EMBL" id="KAK7196312.1"/>
    </source>
</evidence>
<dbReference type="SMART" id="SM00369">
    <property type="entry name" value="LRR_TYP"/>
    <property type="match status" value="2"/>
</dbReference>
<dbReference type="PANTHER" id="PTHR48051:SF54">
    <property type="entry name" value="LEUCINE-RICH REPEAT-CONTAINING PROTEIN"/>
    <property type="match status" value="1"/>
</dbReference>
<name>A0AAW0ES21_9TRYP</name>
<keyword evidence="1" id="KW-0433">Leucine-rich repeat</keyword>
<reference evidence="3 4" key="1">
    <citation type="journal article" date="2021" name="MBio">
        <title>A New Model Trypanosomatid, Novymonas esmeraldas: Genomic Perception of Its 'Candidatus Pandoraea novymonadis' Endosymbiont.</title>
        <authorList>
            <person name="Zakharova A."/>
            <person name="Saura A."/>
            <person name="Butenko A."/>
            <person name="Podesvova L."/>
            <person name="Warmusova S."/>
            <person name="Kostygov A.Y."/>
            <person name="Nenarokova A."/>
            <person name="Lukes J."/>
            <person name="Opperdoes F.R."/>
            <person name="Yurchenko V."/>
        </authorList>
    </citation>
    <scope>NUCLEOTIDE SEQUENCE [LARGE SCALE GENOMIC DNA]</scope>
    <source>
        <strain evidence="3 4">E262AT.01</strain>
    </source>
</reference>
<dbReference type="Proteomes" id="UP001430356">
    <property type="component" value="Unassembled WGS sequence"/>
</dbReference>
<sequence length="236" mass="26577">MLCPAYPPYSSLVEADTAEVEVQQALEDGANTLFFSHHFDCADVPAGIAALRDQLEILHVDNNYRFTTISPRVTALSHLRWLNASYCALRSVDASISRLSKLERLTLNNNLLAWLPLEIWQLKALEELHLGNNQLRVLPGCLLFLPRLRVVAIENNPLYTREAVNGAAAATYIPAQRSVDCSACCIRSRYYQVFVTFHAIGNQQDIPFVHFVCSDMCAGHVRTRLEAYDQAQRTTR</sequence>
<dbReference type="InterPro" id="IPR001611">
    <property type="entry name" value="Leu-rich_rpt"/>
</dbReference>
<comment type="caution">
    <text evidence="3">The sequence shown here is derived from an EMBL/GenBank/DDBJ whole genome shotgun (WGS) entry which is preliminary data.</text>
</comment>
<dbReference type="EMBL" id="JAECZO010000073">
    <property type="protein sequence ID" value="KAK7196312.1"/>
    <property type="molecule type" value="Genomic_DNA"/>
</dbReference>
<dbReference type="Gene3D" id="3.80.10.10">
    <property type="entry name" value="Ribonuclease Inhibitor"/>
    <property type="match status" value="1"/>
</dbReference>
<dbReference type="Pfam" id="PF13855">
    <property type="entry name" value="LRR_8"/>
    <property type="match status" value="1"/>
</dbReference>
<dbReference type="InterPro" id="IPR003591">
    <property type="entry name" value="Leu-rich_rpt_typical-subtyp"/>
</dbReference>
<dbReference type="AlphaFoldDB" id="A0AAW0ES21"/>
<dbReference type="InterPro" id="IPR032675">
    <property type="entry name" value="LRR_dom_sf"/>
</dbReference>
<organism evidence="3 4">
    <name type="scientific">Novymonas esmeraldas</name>
    <dbReference type="NCBI Taxonomy" id="1808958"/>
    <lineage>
        <taxon>Eukaryota</taxon>
        <taxon>Discoba</taxon>
        <taxon>Euglenozoa</taxon>
        <taxon>Kinetoplastea</taxon>
        <taxon>Metakinetoplastina</taxon>
        <taxon>Trypanosomatida</taxon>
        <taxon>Trypanosomatidae</taxon>
        <taxon>Novymonas</taxon>
    </lineage>
</organism>
<keyword evidence="2" id="KW-0677">Repeat</keyword>
<dbReference type="GO" id="GO:0005737">
    <property type="term" value="C:cytoplasm"/>
    <property type="evidence" value="ECO:0007669"/>
    <property type="project" value="TreeGrafter"/>
</dbReference>
<evidence type="ECO:0000256" key="2">
    <source>
        <dbReference type="ARBA" id="ARBA00022737"/>
    </source>
</evidence>
<evidence type="ECO:0000313" key="4">
    <source>
        <dbReference type="Proteomes" id="UP001430356"/>
    </source>
</evidence>
<accession>A0AAW0ES21</accession>